<organism evidence="2 3">
    <name type="scientific">Halorubrum pallidum</name>
    <dbReference type="NCBI Taxonomy" id="1526114"/>
    <lineage>
        <taxon>Archaea</taxon>
        <taxon>Methanobacteriati</taxon>
        <taxon>Methanobacteriota</taxon>
        <taxon>Stenosarchaea group</taxon>
        <taxon>Halobacteria</taxon>
        <taxon>Halobacteriales</taxon>
        <taxon>Haloferacaceae</taxon>
        <taxon>Halorubrum</taxon>
    </lineage>
</organism>
<protein>
    <submittedName>
        <fullName evidence="2">Response regulator</fullName>
    </submittedName>
</protein>
<keyword evidence="3" id="KW-1185">Reference proteome</keyword>
<evidence type="ECO:0000313" key="3">
    <source>
        <dbReference type="Proteomes" id="UP001596274"/>
    </source>
</evidence>
<feature type="non-terminal residue" evidence="2">
    <location>
        <position position="1"/>
    </location>
</feature>
<gene>
    <name evidence="2" type="ORF">ACFQDD_03280</name>
</gene>
<comment type="caution">
    <text evidence="2">The sequence shown here is derived from an EMBL/GenBank/DDBJ whole genome shotgun (WGS) entry which is preliminary data.</text>
</comment>
<sequence>SDVPAVFHTTCRGTDVEAAAIAAGADTYLRKTSERGQYDAILDRVRSLVGDDRPDRTVAPATADAPETHED</sequence>
<evidence type="ECO:0000256" key="1">
    <source>
        <dbReference type="SAM" id="MobiDB-lite"/>
    </source>
</evidence>
<reference evidence="2 3" key="1">
    <citation type="journal article" date="2019" name="Int. J. Syst. Evol. Microbiol.">
        <title>The Global Catalogue of Microorganisms (GCM) 10K type strain sequencing project: providing services to taxonomists for standard genome sequencing and annotation.</title>
        <authorList>
            <consortium name="The Broad Institute Genomics Platform"/>
            <consortium name="The Broad Institute Genome Sequencing Center for Infectious Disease"/>
            <person name="Wu L."/>
            <person name="Ma J."/>
        </authorList>
    </citation>
    <scope>NUCLEOTIDE SEQUENCE [LARGE SCALE GENOMIC DNA]</scope>
    <source>
        <strain evidence="2 3">PJ61</strain>
    </source>
</reference>
<evidence type="ECO:0000313" key="2">
    <source>
        <dbReference type="EMBL" id="MFC6770555.1"/>
    </source>
</evidence>
<feature type="region of interest" description="Disordered" evidence="1">
    <location>
        <begin position="51"/>
        <end position="71"/>
    </location>
</feature>
<dbReference type="EMBL" id="JBHSWT010000082">
    <property type="protein sequence ID" value="MFC6770555.1"/>
    <property type="molecule type" value="Genomic_DNA"/>
</dbReference>
<proteinExistence type="predicted"/>
<dbReference type="Proteomes" id="UP001596274">
    <property type="component" value="Unassembled WGS sequence"/>
</dbReference>
<dbReference type="AlphaFoldDB" id="A0ABD5T1J0"/>
<name>A0ABD5T1J0_9EURY</name>
<accession>A0ABD5T1J0</accession>